<dbReference type="Proteomes" id="UP000256924">
    <property type="component" value="Unassembled WGS sequence"/>
</dbReference>
<dbReference type="Gene3D" id="1.10.10.60">
    <property type="entry name" value="Homeodomain-like"/>
    <property type="match status" value="1"/>
</dbReference>
<name>A0A3D9BHH4_9FLAO</name>
<dbReference type="InterPro" id="IPR010921">
    <property type="entry name" value="Trp_repressor/repl_initiator"/>
</dbReference>
<sequence>MTRPDFKKIYYDMIEMKYQNQKSEKCTRILQKKWLSVLDIIELNRLIVGFSDKEVNSFNQKHKSYDVDTILEILRYQRENNLNNTQLANYFKISRNTITKWKKYYLK</sequence>
<dbReference type="AlphaFoldDB" id="A0A3D9BHH4"/>
<proteinExistence type="predicted"/>
<evidence type="ECO:0000313" key="1">
    <source>
        <dbReference type="EMBL" id="REC52842.1"/>
    </source>
</evidence>
<dbReference type="GO" id="GO:0043565">
    <property type="term" value="F:sequence-specific DNA binding"/>
    <property type="evidence" value="ECO:0007669"/>
    <property type="project" value="InterPro"/>
</dbReference>
<keyword evidence="2" id="KW-1185">Reference proteome</keyword>
<organism evidence="1 2">
    <name type="scientific">Candidatus Chryseobacterium massiliense</name>
    <dbReference type="NCBI Taxonomy" id="204089"/>
    <lineage>
        <taxon>Bacteria</taxon>
        <taxon>Pseudomonadati</taxon>
        <taxon>Bacteroidota</taxon>
        <taxon>Flavobacteriia</taxon>
        <taxon>Flavobacteriales</taxon>
        <taxon>Weeksellaceae</taxon>
        <taxon>Chryseobacterium group</taxon>
        <taxon>Chryseobacterium</taxon>
    </lineage>
</organism>
<comment type="caution">
    <text evidence="1">The sequence shown here is derived from an EMBL/GenBank/DDBJ whole genome shotgun (WGS) entry which is preliminary data.</text>
</comment>
<gene>
    <name evidence="1" type="ORF">DRF68_01405</name>
</gene>
<evidence type="ECO:0000313" key="2">
    <source>
        <dbReference type="Proteomes" id="UP000256924"/>
    </source>
</evidence>
<reference evidence="1 2" key="1">
    <citation type="journal article" date="2004" name="Emerg. Infect. Dis.">
        <title>Amoebae-resisting bacteria isolated from human nasal swabs by amoebal coculture.</title>
        <authorList>
            <person name="Greub G."/>
            <person name="La Scola B."/>
            <person name="Raoult D."/>
        </authorList>
    </citation>
    <scope>NUCLEOTIDE SEQUENCE [LARGE SCALE GENOMIC DNA]</scope>
    <source>
        <strain evidence="1 2">CCUG 51329</strain>
    </source>
</reference>
<protein>
    <submittedName>
        <fullName evidence="1">Helix-turn-helix domain-containing protein</fullName>
    </submittedName>
</protein>
<dbReference type="SUPFAM" id="SSF48295">
    <property type="entry name" value="TrpR-like"/>
    <property type="match status" value="1"/>
</dbReference>
<accession>A0A3D9BHH4</accession>
<dbReference type="RefSeq" id="WP_116096106.1">
    <property type="nucleotide sequence ID" value="NZ_QNVU01000002.1"/>
</dbReference>
<dbReference type="EMBL" id="QNVU01000002">
    <property type="protein sequence ID" value="REC52842.1"/>
    <property type="molecule type" value="Genomic_DNA"/>
</dbReference>